<evidence type="ECO:0000256" key="1">
    <source>
        <dbReference type="SAM" id="Phobius"/>
    </source>
</evidence>
<keyword evidence="1" id="KW-0472">Membrane</keyword>
<keyword evidence="1" id="KW-1133">Transmembrane helix</keyword>
<gene>
    <name evidence="2" type="ORF">MMYC01_208586</name>
</gene>
<feature type="transmembrane region" description="Helical" evidence="1">
    <location>
        <begin position="6"/>
        <end position="28"/>
    </location>
</feature>
<dbReference type="OrthoDB" id="4590557at2759"/>
<evidence type="ECO:0000313" key="2">
    <source>
        <dbReference type="EMBL" id="KXX75464.1"/>
    </source>
</evidence>
<dbReference type="VEuPathDB" id="FungiDB:MMYC01_208586"/>
<reference evidence="2 3" key="1">
    <citation type="journal article" date="2016" name="Genome Announc.">
        <title>Genome Sequence of Madurella mycetomatis mm55, Isolated from a Human Mycetoma Case in Sudan.</title>
        <authorList>
            <person name="Smit S."/>
            <person name="Derks M.F."/>
            <person name="Bervoets S."/>
            <person name="Fahal A."/>
            <person name="van Leeuwen W."/>
            <person name="van Belkum A."/>
            <person name="van de Sande W.W."/>
        </authorList>
    </citation>
    <scope>NUCLEOTIDE SEQUENCE [LARGE SCALE GENOMIC DNA]</scope>
    <source>
        <strain evidence="3">mm55</strain>
    </source>
</reference>
<protein>
    <submittedName>
        <fullName evidence="2">Uncharacterized protein</fullName>
    </submittedName>
</protein>
<evidence type="ECO:0000313" key="3">
    <source>
        <dbReference type="Proteomes" id="UP000078237"/>
    </source>
</evidence>
<dbReference type="Proteomes" id="UP000078237">
    <property type="component" value="Unassembled WGS sequence"/>
</dbReference>
<feature type="transmembrane region" description="Helical" evidence="1">
    <location>
        <begin position="224"/>
        <end position="242"/>
    </location>
</feature>
<keyword evidence="3" id="KW-1185">Reference proteome</keyword>
<sequence length="354" mass="38428">MAFSRLWITSFAVLGLTANIVFLIGCISPATRDIALYRVNVTSLADELQRLAMDDGGNKTVLLRPPELATYWYWGMSGICDNFEMTGETRCRWAFSPTQNLISILEESLRDRLGNDQEQRTNAIVASWNSTLNNINPARLAAKEAKFAAQSKASAALAILASVLDAATPLLALCLQHASHKRVPYLAPCGSALMALAAGTLAVLSMRDSVHSIVDSSGRGGPAIIILFVGAAIRVLSCGAAGRSSSRGNKHTGLPEFGEPEWRCIDFTYDDRPLQMLQMLGNAGVSMSPQWSVRTRYHLEVKSTPVGCDAKRFGTAAITPSAFHGEATVDLRRLERMETLSSEVGYRESSPMRS</sequence>
<dbReference type="AlphaFoldDB" id="A0A175VXJ6"/>
<name>A0A175VXJ6_9PEZI</name>
<organism evidence="2 3">
    <name type="scientific">Madurella mycetomatis</name>
    <dbReference type="NCBI Taxonomy" id="100816"/>
    <lineage>
        <taxon>Eukaryota</taxon>
        <taxon>Fungi</taxon>
        <taxon>Dikarya</taxon>
        <taxon>Ascomycota</taxon>
        <taxon>Pezizomycotina</taxon>
        <taxon>Sordariomycetes</taxon>
        <taxon>Sordariomycetidae</taxon>
        <taxon>Sordariales</taxon>
        <taxon>Sordariales incertae sedis</taxon>
        <taxon>Madurella</taxon>
    </lineage>
</organism>
<feature type="transmembrane region" description="Helical" evidence="1">
    <location>
        <begin position="185"/>
        <end position="204"/>
    </location>
</feature>
<dbReference type="EMBL" id="LCTW02000269">
    <property type="protein sequence ID" value="KXX75464.1"/>
    <property type="molecule type" value="Genomic_DNA"/>
</dbReference>
<comment type="caution">
    <text evidence="2">The sequence shown here is derived from an EMBL/GenBank/DDBJ whole genome shotgun (WGS) entry which is preliminary data.</text>
</comment>
<keyword evidence="1" id="KW-0812">Transmembrane</keyword>
<proteinExistence type="predicted"/>
<accession>A0A175VXJ6</accession>
<dbReference type="PROSITE" id="PS51257">
    <property type="entry name" value="PROKAR_LIPOPROTEIN"/>
    <property type="match status" value="1"/>
</dbReference>